<dbReference type="GO" id="GO:0020037">
    <property type="term" value="F:heme binding"/>
    <property type="evidence" value="ECO:0007669"/>
    <property type="project" value="InterPro"/>
</dbReference>
<dbReference type="AlphaFoldDB" id="A0A4U0GUM6"/>
<dbReference type="InterPro" id="IPR009056">
    <property type="entry name" value="Cyt_c-like_dom"/>
</dbReference>
<dbReference type="EMBL" id="SUKA01000007">
    <property type="protein sequence ID" value="TJY62791.1"/>
    <property type="molecule type" value="Genomic_DNA"/>
</dbReference>
<gene>
    <name evidence="6" type="ORF">FAZ19_19895</name>
</gene>
<dbReference type="PANTHER" id="PTHR19328:SF13">
    <property type="entry name" value="HIPL1 PROTEIN"/>
    <property type="match status" value="1"/>
</dbReference>
<dbReference type="OrthoDB" id="9770043at2"/>
<dbReference type="PANTHER" id="PTHR19328">
    <property type="entry name" value="HEDGEHOG-INTERACTING PROTEIN"/>
    <property type="match status" value="1"/>
</dbReference>
<evidence type="ECO:0000259" key="5">
    <source>
        <dbReference type="PROSITE" id="PS51007"/>
    </source>
</evidence>
<keyword evidence="2 4" id="KW-0479">Metal-binding</keyword>
<evidence type="ECO:0000256" key="1">
    <source>
        <dbReference type="ARBA" id="ARBA00022617"/>
    </source>
</evidence>
<dbReference type="PROSITE" id="PS51257">
    <property type="entry name" value="PROKAR_LIPOPROTEIN"/>
    <property type="match status" value="1"/>
</dbReference>
<dbReference type="SUPFAM" id="SSF50952">
    <property type="entry name" value="Soluble quinoprotein glucose dehydrogenase"/>
    <property type="match status" value="1"/>
</dbReference>
<dbReference type="Gene3D" id="1.10.760.10">
    <property type="entry name" value="Cytochrome c-like domain"/>
    <property type="match status" value="1"/>
</dbReference>
<dbReference type="GO" id="GO:0046872">
    <property type="term" value="F:metal ion binding"/>
    <property type="evidence" value="ECO:0007669"/>
    <property type="project" value="UniProtKB-KW"/>
</dbReference>
<evidence type="ECO:0000313" key="7">
    <source>
        <dbReference type="Proteomes" id="UP000309872"/>
    </source>
</evidence>
<feature type="domain" description="Cytochrome c" evidence="5">
    <location>
        <begin position="403"/>
        <end position="492"/>
    </location>
</feature>
<dbReference type="Pfam" id="PF07995">
    <property type="entry name" value="GSDH"/>
    <property type="match status" value="1"/>
</dbReference>
<sequence>MKHCIGFFCWILLFIFTSCSSHDRVDLPIIDYIKLDSTNLKVEVLSSEMDVPWNMLFGSDGFLWVTEQGGTIKKIDPNTGKSKVLLQIADVYRYRTLGLLSMVLHPDLENNPYAYVHYTKKEQDSIFSLLVRYEIGLDTLIKPEVLLRIPGNTGHNGSRLLISRDHKMLWATGDAHHGEWAQDTTRLNGKVLRLNLDGSIPDDNPFVDSYVWSYGFRNIQGMTFSDSGMLYTSEHGDAIEDEINLIRKGENYGWPVIEGFHDTEQERSYATQHHTSEPLHSWTPVIAPAGLSFYTGTKIPEWKNSLLLATLKTQSLRVMKLSAGGQQIVDEQILFESRYGRLRAIAVSPHGDLFLATSNRDWNPSKGFPREGDDRILKISSTTEVHGIPIRPVTVNKESGHINRGKDGKQLFTLYCASCHKEDGSGVVGIFPPLVGASQVSDSKSRLLDILMNGLSGKITVKGQVYDQQMPAFSFLKDEEIQQIVNYIRKEFGNNTDSISLSEVKAKRNK</sequence>
<accession>A0A4U0GUM6</accession>
<dbReference type="GO" id="GO:0009055">
    <property type="term" value="F:electron transfer activity"/>
    <property type="evidence" value="ECO:0007669"/>
    <property type="project" value="InterPro"/>
</dbReference>
<reference evidence="6 7" key="1">
    <citation type="submission" date="2019-04" db="EMBL/GenBank/DDBJ databases">
        <title>Sphingobacterium olei sp. nov., isolated from oil-contaminated soil.</title>
        <authorList>
            <person name="Liu B."/>
        </authorList>
    </citation>
    <scope>NUCLEOTIDE SEQUENCE [LARGE SCALE GENOMIC DNA]</scope>
    <source>
        <strain evidence="6 7">Y3L14</strain>
    </source>
</reference>
<dbReference type="Proteomes" id="UP000309872">
    <property type="component" value="Unassembled WGS sequence"/>
</dbReference>
<organism evidence="6 7">
    <name type="scientific">Sphingobacterium alkalisoli</name>
    <dbReference type="NCBI Taxonomy" id="1874115"/>
    <lineage>
        <taxon>Bacteria</taxon>
        <taxon>Pseudomonadati</taxon>
        <taxon>Bacteroidota</taxon>
        <taxon>Sphingobacteriia</taxon>
        <taxon>Sphingobacteriales</taxon>
        <taxon>Sphingobacteriaceae</taxon>
        <taxon>Sphingobacterium</taxon>
    </lineage>
</organism>
<proteinExistence type="predicted"/>
<name>A0A4U0GUM6_9SPHI</name>
<dbReference type="InterPro" id="IPR011041">
    <property type="entry name" value="Quinoprot_gluc/sorb_DH_b-prop"/>
</dbReference>
<evidence type="ECO:0000256" key="2">
    <source>
        <dbReference type="ARBA" id="ARBA00022723"/>
    </source>
</evidence>
<dbReference type="SUPFAM" id="SSF46626">
    <property type="entry name" value="Cytochrome c"/>
    <property type="match status" value="1"/>
</dbReference>
<protein>
    <submittedName>
        <fullName evidence="6">C-type cytochrome</fullName>
    </submittedName>
</protein>
<keyword evidence="7" id="KW-1185">Reference proteome</keyword>
<evidence type="ECO:0000256" key="4">
    <source>
        <dbReference type="PROSITE-ProRule" id="PRU00433"/>
    </source>
</evidence>
<dbReference type="InterPro" id="IPR036909">
    <property type="entry name" value="Cyt_c-like_dom_sf"/>
</dbReference>
<dbReference type="Pfam" id="PF00034">
    <property type="entry name" value="Cytochrom_C"/>
    <property type="match status" value="1"/>
</dbReference>
<comment type="caution">
    <text evidence="6">The sequence shown here is derived from an EMBL/GenBank/DDBJ whole genome shotgun (WGS) entry which is preliminary data.</text>
</comment>
<dbReference type="InterPro" id="IPR012938">
    <property type="entry name" value="Glc/Sorbosone_DH"/>
</dbReference>
<keyword evidence="3 4" id="KW-0408">Iron</keyword>
<evidence type="ECO:0000313" key="6">
    <source>
        <dbReference type="EMBL" id="TJY62791.1"/>
    </source>
</evidence>
<evidence type="ECO:0000256" key="3">
    <source>
        <dbReference type="ARBA" id="ARBA00023004"/>
    </source>
</evidence>
<dbReference type="Gene3D" id="2.120.10.30">
    <property type="entry name" value="TolB, C-terminal domain"/>
    <property type="match status" value="1"/>
</dbReference>
<keyword evidence="1 4" id="KW-0349">Heme</keyword>
<dbReference type="InterPro" id="IPR011042">
    <property type="entry name" value="6-blade_b-propeller_TolB-like"/>
</dbReference>
<dbReference type="PROSITE" id="PS51007">
    <property type="entry name" value="CYTC"/>
    <property type="match status" value="1"/>
</dbReference>